<dbReference type="Proteomes" id="UP001597032">
    <property type="component" value="Unassembled WGS sequence"/>
</dbReference>
<accession>A0ABW2Z9U5</accession>
<gene>
    <name evidence="2" type="ORF">ACFQZW_06260</name>
</gene>
<dbReference type="InterPro" id="IPR003615">
    <property type="entry name" value="HNH_nuc"/>
</dbReference>
<keyword evidence="3" id="KW-1185">Reference proteome</keyword>
<evidence type="ECO:0000313" key="2">
    <source>
        <dbReference type="EMBL" id="MFD0761680.1"/>
    </source>
</evidence>
<dbReference type="GO" id="GO:0004519">
    <property type="term" value="F:endonuclease activity"/>
    <property type="evidence" value="ECO:0007669"/>
    <property type="project" value="UniProtKB-KW"/>
</dbReference>
<name>A0ABW2Z9U5_9FLAO</name>
<keyword evidence="2" id="KW-0378">Hydrolase</keyword>
<evidence type="ECO:0000259" key="1">
    <source>
        <dbReference type="Pfam" id="PF13392"/>
    </source>
</evidence>
<keyword evidence="2" id="KW-0540">Nuclease</keyword>
<proteinExistence type="predicted"/>
<protein>
    <submittedName>
        <fullName evidence="2">HNH endonuclease</fullName>
    </submittedName>
</protein>
<comment type="caution">
    <text evidence="2">The sequence shown here is derived from an EMBL/GenBank/DDBJ whole genome shotgun (WGS) entry which is preliminary data.</text>
</comment>
<keyword evidence="2" id="KW-0255">Endonuclease</keyword>
<dbReference type="SUPFAM" id="SSF54060">
    <property type="entry name" value="His-Me finger endonucleases"/>
    <property type="match status" value="1"/>
</dbReference>
<dbReference type="Pfam" id="PF13392">
    <property type="entry name" value="HNH_3"/>
    <property type="match status" value="1"/>
</dbReference>
<feature type="domain" description="HNH nuclease" evidence="1">
    <location>
        <begin position="70"/>
        <end position="111"/>
    </location>
</feature>
<evidence type="ECO:0000313" key="3">
    <source>
        <dbReference type="Proteomes" id="UP001597032"/>
    </source>
</evidence>
<dbReference type="InterPro" id="IPR044925">
    <property type="entry name" value="His-Me_finger_sf"/>
</dbReference>
<dbReference type="RefSeq" id="WP_298262654.1">
    <property type="nucleotide sequence ID" value="NZ_JBHTIC010000006.1"/>
</dbReference>
<dbReference type="Gene3D" id="3.90.75.20">
    <property type="match status" value="1"/>
</dbReference>
<dbReference type="EMBL" id="JBHTIC010000006">
    <property type="protein sequence ID" value="MFD0761680.1"/>
    <property type="molecule type" value="Genomic_DNA"/>
</dbReference>
<sequence>MIAHYRNEIWKPYVNENWCDENEFLISNYGRVQRKKNYEATWKLSRTSLVGGYNTFWIRKKGKDRSTYCYIHRVVAELFLEKKEHQPYVIHLDFDKLNNEATNLQWVSKEEMYLHHKKNPKKLNRIGKRTYAKLTEGRVRLIKKKIFDPNRKTRMKMIAKQFGISEMQLYRIKTGENWGSVKIDEE</sequence>
<reference evidence="3" key="1">
    <citation type="journal article" date="2019" name="Int. J. Syst. Evol. Microbiol.">
        <title>The Global Catalogue of Microorganisms (GCM) 10K type strain sequencing project: providing services to taxonomists for standard genome sequencing and annotation.</title>
        <authorList>
            <consortium name="The Broad Institute Genomics Platform"/>
            <consortium name="The Broad Institute Genome Sequencing Center for Infectious Disease"/>
            <person name="Wu L."/>
            <person name="Ma J."/>
        </authorList>
    </citation>
    <scope>NUCLEOTIDE SEQUENCE [LARGE SCALE GENOMIC DNA]</scope>
    <source>
        <strain evidence="3">CCUG 60022</strain>
    </source>
</reference>
<organism evidence="2 3">
    <name type="scientific">Lutibacter aestuarii</name>
    <dbReference type="NCBI Taxonomy" id="861111"/>
    <lineage>
        <taxon>Bacteria</taxon>
        <taxon>Pseudomonadati</taxon>
        <taxon>Bacteroidota</taxon>
        <taxon>Flavobacteriia</taxon>
        <taxon>Flavobacteriales</taxon>
        <taxon>Flavobacteriaceae</taxon>
        <taxon>Lutibacter</taxon>
    </lineage>
</organism>